<reference evidence="3" key="1">
    <citation type="submission" date="2015-02" db="EMBL/GenBank/DDBJ databases">
        <title>Description and complete genome sequence of the first cultured representative of the subdivision 5 of the Verrucomicrobia phylum.</title>
        <authorList>
            <person name="Spring S."/>
            <person name="Bunk B."/>
            <person name="Sproer C."/>
            <person name="Klenk H.-P."/>
        </authorList>
    </citation>
    <scope>NUCLEOTIDE SEQUENCE [LARGE SCALE GENOMIC DNA]</scope>
    <source>
        <strain evidence="3">L21-Fru-AB</strain>
    </source>
</reference>
<accession>A0A0G3EJB4</accession>
<feature type="transmembrane region" description="Helical" evidence="1">
    <location>
        <begin position="136"/>
        <end position="151"/>
    </location>
</feature>
<feature type="transmembrane region" description="Helical" evidence="1">
    <location>
        <begin position="107"/>
        <end position="130"/>
    </location>
</feature>
<dbReference type="AlphaFoldDB" id="A0A0G3EJB4"/>
<dbReference type="KEGG" id="vbl:L21SP4_02300"/>
<organism evidence="2 3">
    <name type="scientific">Kiritimatiella glycovorans</name>
    <dbReference type="NCBI Taxonomy" id="1307763"/>
    <lineage>
        <taxon>Bacteria</taxon>
        <taxon>Pseudomonadati</taxon>
        <taxon>Kiritimatiellota</taxon>
        <taxon>Kiritimatiellia</taxon>
        <taxon>Kiritimatiellales</taxon>
        <taxon>Kiritimatiellaceae</taxon>
        <taxon>Kiritimatiella</taxon>
    </lineage>
</organism>
<reference evidence="2 3" key="2">
    <citation type="journal article" date="2016" name="ISME J.">
        <title>Characterization of the first cultured representative of Verrucomicrobia subdivision 5 indicates the proposal of a novel phylum.</title>
        <authorList>
            <person name="Spring S."/>
            <person name="Bunk B."/>
            <person name="Sproer C."/>
            <person name="Schumann P."/>
            <person name="Rohde M."/>
            <person name="Tindall B.J."/>
            <person name="Klenk H.P."/>
        </authorList>
    </citation>
    <scope>NUCLEOTIDE SEQUENCE [LARGE SCALE GENOMIC DNA]</scope>
    <source>
        <strain evidence="2 3">L21-Fru-AB</strain>
    </source>
</reference>
<feature type="transmembrane region" description="Helical" evidence="1">
    <location>
        <begin position="31"/>
        <end position="58"/>
    </location>
</feature>
<feature type="transmembrane region" description="Helical" evidence="1">
    <location>
        <begin position="270"/>
        <end position="288"/>
    </location>
</feature>
<feature type="transmembrane region" description="Helical" evidence="1">
    <location>
        <begin position="373"/>
        <end position="391"/>
    </location>
</feature>
<feature type="transmembrane region" description="Helical" evidence="1">
    <location>
        <begin position="158"/>
        <end position="179"/>
    </location>
</feature>
<feature type="transmembrane region" description="Helical" evidence="1">
    <location>
        <begin position="78"/>
        <end position="95"/>
    </location>
</feature>
<keyword evidence="3" id="KW-1185">Reference proteome</keyword>
<evidence type="ECO:0000313" key="3">
    <source>
        <dbReference type="Proteomes" id="UP000035268"/>
    </source>
</evidence>
<evidence type="ECO:0000256" key="1">
    <source>
        <dbReference type="SAM" id="Phobius"/>
    </source>
</evidence>
<dbReference type="EMBL" id="CP010904">
    <property type="protein sequence ID" value="AKJ65527.1"/>
    <property type="molecule type" value="Genomic_DNA"/>
</dbReference>
<sequence>MNYKLREALFLFSFILLGLVMFAVTKSILVWAFLAVAMMGIIMVGNPKVLLLIYWIYLNVYPLAKEVVPSIITQWSDEAFIVMMLGILAMRYIRFREVPPGCRTMTRVLWFLIGLVFISAILTGGVNFYLVMYYSHYFRCFLVFYFALIVLPRENYRFYYKMLIVGAFIHIILNAGWYVGANPLPNPKLGGPDFARGGVEGCNYVAYFTVGVLGVLFGLIVFGSGRKKLAAAALFGIMLIQLYFTFTIHAYFIFAAAMAALMIITRNYRALIAGAVLLTMLYTGFSAIQAQQSEVGKMVSSKNLEKRWERFMQGTKLESYRRSIVELPRDAKYFWLVGAGPGKAGSVIGRETRQPIAEKYYNWMRKAVSGQRISLGGSITTGIVTALLTIWSEMGPIGFVLYWWLWGYALYRIYNQYSRNMYCDPYQNALALGFVAYAVTMFGIFALAPLLHVAFLTNAFWLWAAILWVPGLSCSGKPAKNTAPHYA</sequence>
<feature type="transmembrane region" description="Helical" evidence="1">
    <location>
        <begin position="453"/>
        <end position="472"/>
    </location>
</feature>
<dbReference type="PANTHER" id="PTHR37422:SF23">
    <property type="entry name" value="TEICHURONIC ACID BIOSYNTHESIS PROTEIN TUAE"/>
    <property type="match status" value="1"/>
</dbReference>
<feature type="transmembrane region" description="Helical" evidence="1">
    <location>
        <begin position="426"/>
        <end position="447"/>
    </location>
</feature>
<evidence type="ECO:0008006" key="4">
    <source>
        <dbReference type="Google" id="ProtNLM"/>
    </source>
</evidence>
<dbReference type="Proteomes" id="UP000035268">
    <property type="component" value="Chromosome"/>
</dbReference>
<keyword evidence="1" id="KW-0812">Transmembrane</keyword>
<proteinExistence type="predicted"/>
<keyword evidence="1" id="KW-0472">Membrane</keyword>
<name>A0A0G3EJB4_9BACT</name>
<dbReference type="STRING" id="1307763.L21SP4_02300"/>
<gene>
    <name evidence="2" type="ORF">L21SP4_02300</name>
</gene>
<keyword evidence="1" id="KW-1133">Transmembrane helix</keyword>
<dbReference type="PANTHER" id="PTHR37422">
    <property type="entry name" value="TEICHURONIC ACID BIOSYNTHESIS PROTEIN TUAE"/>
    <property type="match status" value="1"/>
</dbReference>
<feature type="transmembrane region" description="Helical" evidence="1">
    <location>
        <begin position="234"/>
        <end position="264"/>
    </location>
</feature>
<dbReference type="InterPro" id="IPR051533">
    <property type="entry name" value="WaaL-like"/>
</dbReference>
<evidence type="ECO:0000313" key="2">
    <source>
        <dbReference type="EMBL" id="AKJ65527.1"/>
    </source>
</evidence>
<feature type="transmembrane region" description="Helical" evidence="1">
    <location>
        <begin position="6"/>
        <end position="24"/>
    </location>
</feature>
<feature type="transmembrane region" description="Helical" evidence="1">
    <location>
        <begin position="204"/>
        <end position="222"/>
    </location>
</feature>
<protein>
    <recommendedName>
        <fullName evidence="4">Lipid A core-O-antigen ligase</fullName>
    </recommendedName>
</protein>
<feature type="transmembrane region" description="Helical" evidence="1">
    <location>
        <begin position="397"/>
        <end position="414"/>
    </location>
</feature>
<dbReference type="RefSeq" id="WP_052882747.1">
    <property type="nucleotide sequence ID" value="NZ_CP010904.1"/>
</dbReference>